<evidence type="ECO:0000313" key="2">
    <source>
        <dbReference type="EMBL" id="GAL04148.1"/>
    </source>
</evidence>
<gene>
    <name evidence="2" type="ORF">JCM19237_2299</name>
</gene>
<dbReference type="EMBL" id="BBMN01000003">
    <property type="protein sequence ID" value="GAL04148.1"/>
    <property type="molecule type" value="Genomic_DNA"/>
</dbReference>
<organism evidence="2 3">
    <name type="scientific">Photobacterium aphoticum</name>
    <dbReference type="NCBI Taxonomy" id="754436"/>
    <lineage>
        <taxon>Bacteria</taxon>
        <taxon>Pseudomonadati</taxon>
        <taxon>Pseudomonadota</taxon>
        <taxon>Gammaproteobacteria</taxon>
        <taxon>Vibrionales</taxon>
        <taxon>Vibrionaceae</taxon>
        <taxon>Photobacterium</taxon>
    </lineage>
</organism>
<sequence length="175" mass="19267">MKPSLLTLLIALPALANEQAHVQLLDSQVSVTVNPPQTYSGYDETPIWKILEKEGWQAAQQAASNQDVSDKLVGEIDYQSTLNALTEKVKNRQTAQASALINAHPEWNTCDRIQWAWLVLQAETNGIRPECQTKADSTAPILSGACAGNHAENPELDAFTQRAGYFGQIPPEQWL</sequence>
<dbReference type="AlphaFoldDB" id="A0A090QPH5"/>
<evidence type="ECO:0000256" key="1">
    <source>
        <dbReference type="SAM" id="SignalP"/>
    </source>
</evidence>
<comment type="caution">
    <text evidence="2">The sequence shown here is derived from an EMBL/GenBank/DDBJ whole genome shotgun (WGS) entry which is preliminary data.</text>
</comment>
<proteinExistence type="predicted"/>
<feature type="chain" id="PRO_5001863137" description="Secreted protein" evidence="1">
    <location>
        <begin position="17"/>
        <end position="175"/>
    </location>
</feature>
<reference evidence="2 3" key="1">
    <citation type="journal article" date="2014" name="Genome Announc.">
        <title>Draft Genome Sequences of Two Vibrionaceae Species, Vibrio ponticus C121 and Photobacterium aphoticum C119, Isolated as Coral Reef Microbiota.</title>
        <authorList>
            <person name="Al-saari N."/>
            <person name="Meirelles P.M."/>
            <person name="Mino S."/>
            <person name="Suda W."/>
            <person name="Oshima K."/>
            <person name="Hattori M."/>
            <person name="Ohkuma M."/>
            <person name="Thompson F.L."/>
            <person name="Gomez-Gil B."/>
            <person name="Sawabe T."/>
            <person name="Sawabe T."/>
        </authorList>
    </citation>
    <scope>NUCLEOTIDE SEQUENCE [LARGE SCALE GENOMIC DNA]</scope>
    <source>
        <strain evidence="2 3">JCM 19237</strain>
    </source>
</reference>
<evidence type="ECO:0000313" key="3">
    <source>
        <dbReference type="Proteomes" id="UP000029227"/>
    </source>
</evidence>
<dbReference type="Proteomes" id="UP000029227">
    <property type="component" value="Unassembled WGS sequence"/>
</dbReference>
<dbReference type="STRING" id="754436.JCM19237_2299"/>
<feature type="signal peptide" evidence="1">
    <location>
        <begin position="1"/>
        <end position="16"/>
    </location>
</feature>
<keyword evidence="1" id="KW-0732">Signal</keyword>
<evidence type="ECO:0008006" key="4">
    <source>
        <dbReference type="Google" id="ProtNLM"/>
    </source>
</evidence>
<name>A0A090QPH5_9GAMM</name>
<dbReference type="eggNOG" id="ENOG5033T0Q">
    <property type="taxonomic scope" value="Bacteria"/>
</dbReference>
<protein>
    <recommendedName>
        <fullName evidence="4">Secreted protein</fullName>
    </recommendedName>
</protein>
<accession>A0A090QPH5</accession>